<dbReference type="PANTHER" id="PTHR30126">
    <property type="entry name" value="HTH-TYPE TRANSCRIPTIONAL REGULATOR"/>
    <property type="match status" value="1"/>
</dbReference>
<protein>
    <submittedName>
        <fullName evidence="7">DNA-binding transcriptional LysR family regulator</fullName>
    </submittedName>
</protein>
<dbReference type="InterPro" id="IPR000847">
    <property type="entry name" value="LysR_HTH_N"/>
</dbReference>
<organism evidence="7 8">
    <name type="scientific">Sulfitobacter mediterraneus</name>
    <dbReference type="NCBI Taxonomy" id="83219"/>
    <lineage>
        <taxon>Bacteria</taxon>
        <taxon>Pseudomonadati</taxon>
        <taxon>Pseudomonadota</taxon>
        <taxon>Alphaproteobacteria</taxon>
        <taxon>Rhodobacterales</taxon>
        <taxon>Roseobacteraceae</taxon>
        <taxon>Sulfitobacter</taxon>
    </lineage>
</organism>
<dbReference type="Gene3D" id="1.10.10.10">
    <property type="entry name" value="Winged helix-like DNA-binding domain superfamily/Winged helix DNA-binding domain"/>
    <property type="match status" value="1"/>
</dbReference>
<keyword evidence="2" id="KW-0805">Transcription regulation</keyword>
<dbReference type="GO" id="GO:0003700">
    <property type="term" value="F:DNA-binding transcription factor activity"/>
    <property type="evidence" value="ECO:0007669"/>
    <property type="project" value="InterPro"/>
</dbReference>
<evidence type="ECO:0000256" key="2">
    <source>
        <dbReference type="ARBA" id="ARBA00023015"/>
    </source>
</evidence>
<dbReference type="OrthoDB" id="528082at2"/>
<reference evidence="7 8" key="1">
    <citation type="submission" date="2018-04" db="EMBL/GenBank/DDBJ databases">
        <title>Genomic Encyclopedia of Archaeal and Bacterial Type Strains, Phase II (KMG-II): from individual species to whole genera.</title>
        <authorList>
            <person name="Goeker M."/>
        </authorList>
    </citation>
    <scope>NUCLEOTIDE SEQUENCE [LARGE SCALE GENOMIC DNA]</scope>
    <source>
        <strain evidence="7 8">DSM 12244</strain>
    </source>
</reference>
<gene>
    <name evidence="7" type="ORF">C8N31_1213</name>
</gene>
<name>A0A2T6BZ43_9RHOB</name>
<sequence>MRLEWIDDILAVLDGGSLARAAEIRFLSQSAFTRRVRLIEDNIGTTLFDRRRKPVVLLPGVQALEPELRDLSVRLNKLKQTMRTASDQAGKTINFICQHALTTTVSPQVVRALKADGETSVRVRSGNQDECLIQLISKKVDFAIMYALPGDTTPEPGNAFEAVTLRSDLLIPVATPKLLDEAVGTVLPTISYPPEVFLGQVFARMISPRLPKDATAVVIAETALTLAMLQLVLTDIGMAWLPHSLVVDHLTQNRLVQLDDVLPAQPLTIRMVRLSEAQTEHAEQVWQHLAEHLQFRAGRKYLPDDATSLVQPEESQTGQNNGSATRSVKSG</sequence>
<comment type="caution">
    <text evidence="7">The sequence shown here is derived from an EMBL/GenBank/DDBJ whole genome shotgun (WGS) entry which is preliminary data.</text>
</comment>
<dbReference type="Pfam" id="PF03466">
    <property type="entry name" value="LysR_substrate"/>
    <property type="match status" value="1"/>
</dbReference>
<dbReference type="PANTHER" id="PTHR30126:SF2">
    <property type="entry name" value="HTH-TYPE TRANSCRIPTIONAL REGULATOR YJIE"/>
    <property type="match status" value="1"/>
</dbReference>
<dbReference type="SUPFAM" id="SSF46785">
    <property type="entry name" value="Winged helix' DNA-binding domain"/>
    <property type="match status" value="1"/>
</dbReference>
<evidence type="ECO:0000313" key="7">
    <source>
        <dbReference type="EMBL" id="PTX61340.1"/>
    </source>
</evidence>
<evidence type="ECO:0000313" key="8">
    <source>
        <dbReference type="Proteomes" id="UP000244092"/>
    </source>
</evidence>
<evidence type="ECO:0000256" key="5">
    <source>
        <dbReference type="SAM" id="MobiDB-lite"/>
    </source>
</evidence>
<dbReference type="InterPro" id="IPR036390">
    <property type="entry name" value="WH_DNA-bd_sf"/>
</dbReference>
<comment type="similarity">
    <text evidence="1">Belongs to the LysR transcriptional regulatory family.</text>
</comment>
<dbReference type="EMBL" id="QBKU01000021">
    <property type="protein sequence ID" value="PTX61340.1"/>
    <property type="molecule type" value="Genomic_DNA"/>
</dbReference>
<dbReference type="GO" id="GO:0000976">
    <property type="term" value="F:transcription cis-regulatory region binding"/>
    <property type="evidence" value="ECO:0007669"/>
    <property type="project" value="TreeGrafter"/>
</dbReference>
<dbReference type="InterPro" id="IPR036388">
    <property type="entry name" value="WH-like_DNA-bd_sf"/>
</dbReference>
<evidence type="ECO:0000256" key="1">
    <source>
        <dbReference type="ARBA" id="ARBA00009437"/>
    </source>
</evidence>
<dbReference type="Pfam" id="PF00126">
    <property type="entry name" value="HTH_1"/>
    <property type="match status" value="1"/>
</dbReference>
<dbReference type="AlphaFoldDB" id="A0A2T6BZ43"/>
<accession>A0A2T6BZ43</accession>
<feature type="domain" description="HTH lysR-type" evidence="6">
    <location>
        <begin position="1"/>
        <end position="58"/>
    </location>
</feature>
<proteinExistence type="inferred from homology"/>
<dbReference type="InterPro" id="IPR005119">
    <property type="entry name" value="LysR_subst-bd"/>
</dbReference>
<dbReference type="PROSITE" id="PS50931">
    <property type="entry name" value="HTH_LYSR"/>
    <property type="match status" value="1"/>
</dbReference>
<keyword evidence="3 7" id="KW-0238">DNA-binding</keyword>
<evidence type="ECO:0000256" key="4">
    <source>
        <dbReference type="ARBA" id="ARBA00023163"/>
    </source>
</evidence>
<keyword evidence="4" id="KW-0804">Transcription</keyword>
<evidence type="ECO:0000256" key="3">
    <source>
        <dbReference type="ARBA" id="ARBA00023125"/>
    </source>
</evidence>
<feature type="compositionally biased region" description="Polar residues" evidence="5">
    <location>
        <begin position="308"/>
        <end position="331"/>
    </location>
</feature>
<dbReference type="Gene3D" id="3.40.190.290">
    <property type="match status" value="1"/>
</dbReference>
<dbReference type="RefSeq" id="WP_025049968.1">
    <property type="nucleotide sequence ID" value="NZ_QBKU01000021.1"/>
</dbReference>
<dbReference type="SUPFAM" id="SSF53850">
    <property type="entry name" value="Periplasmic binding protein-like II"/>
    <property type="match status" value="1"/>
</dbReference>
<feature type="region of interest" description="Disordered" evidence="5">
    <location>
        <begin position="307"/>
        <end position="331"/>
    </location>
</feature>
<dbReference type="Proteomes" id="UP000244092">
    <property type="component" value="Unassembled WGS sequence"/>
</dbReference>
<evidence type="ECO:0000259" key="6">
    <source>
        <dbReference type="PROSITE" id="PS50931"/>
    </source>
</evidence>